<dbReference type="PANTHER" id="PTHR10900:SF77">
    <property type="entry name" value="FI19380P1"/>
    <property type="match status" value="1"/>
</dbReference>
<dbReference type="Gene3D" id="2.30.180.10">
    <property type="entry name" value="FAS1 domain"/>
    <property type="match status" value="1"/>
</dbReference>
<evidence type="ECO:0000313" key="6">
    <source>
        <dbReference type="Proteomes" id="UP000322918"/>
    </source>
</evidence>
<feature type="chain" id="PRO_5044607763" evidence="1">
    <location>
        <begin position="22"/>
        <end position="190"/>
    </location>
</feature>
<keyword evidence="1" id="KW-0732">Signal</keyword>
<dbReference type="OrthoDB" id="1144324at2"/>
<sequence>MKEIKKIVLSAALLTMTSVSAIYAQTQTTDSSATQSAAATQQPAASGDVLQAISQSGYNTIFRTSITTAGLESTLTGAGPYTVFAPSDQAFSAGSKADSLLKDPAKLTPVLRGHIVNGKYTKDDIIKALTAGKGTATMTTIDGGTLTLKVNASKNLELSDSAGNTALVTVFDLQGTNGVGHVINNVLLAK</sequence>
<dbReference type="PROSITE" id="PS50213">
    <property type="entry name" value="FAS1"/>
    <property type="match status" value="1"/>
</dbReference>
<proteinExistence type="predicted"/>
<evidence type="ECO:0000313" key="5">
    <source>
        <dbReference type="Proteomes" id="UP000290848"/>
    </source>
</evidence>
<dbReference type="Proteomes" id="UP000290848">
    <property type="component" value="Unassembled WGS sequence"/>
</dbReference>
<evidence type="ECO:0000313" key="3">
    <source>
        <dbReference type="EMBL" id="KAA8483615.1"/>
    </source>
</evidence>
<dbReference type="SMART" id="SM00554">
    <property type="entry name" value="FAS1"/>
    <property type="match status" value="1"/>
</dbReference>
<dbReference type="InterPro" id="IPR000782">
    <property type="entry name" value="FAS1_domain"/>
</dbReference>
<accession>A0A4Q0MG52</accession>
<keyword evidence="6" id="KW-1185">Reference proteome</keyword>
<organism evidence="4 5">
    <name type="scientific">Arcticibacter tournemirensis</name>
    <dbReference type="NCBI Taxonomy" id="699437"/>
    <lineage>
        <taxon>Bacteria</taxon>
        <taxon>Pseudomonadati</taxon>
        <taxon>Bacteroidota</taxon>
        <taxon>Sphingobacteriia</taxon>
        <taxon>Sphingobacteriales</taxon>
        <taxon>Sphingobacteriaceae</taxon>
        <taxon>Arcticibacter</taxon>
    </lineage>
</organism>
<dbReference type="EMBL" id="VWNE01000011">
    <property type="protein sequence ID" value="KAA8483615.1"/>
    <property type="molecule type" value="Genomic_DNA"/>
</dbReference>
<name>A0A4Q0MG52_9SPHI</name>
<evidence type="ECO:0000313" key="4">
    <source>
        <dbReference type="EMBL" id="RXF72531.1"/>
    </source>
</evidence>
<feature type="signal peptide" evidence="1">
    <location>
        <begin position="1"/>
        <end position="21"/>
    </location>
</feature>
<comment type="caution">
    <text evidence="4">The sequence shown here is derived from an EMBL/GenBank/DDBJ whole genome shotgun (WGS) entry which is preliminary data.</text>
</comment>
<dbReference type="Proteomes" id="UP000322918">
    <property type="component" value="Unassembled WGS sequence"/>
</dbReference>
<dbReference type="InterPro" id="IPR050904">
    <property type="entry name" value="Adhesion/Biosynth-related"/>
</dbReference>
<dbReference type="SUPFAM" id="SSF82153">
    <property type="entry name" value="FAS1 domain"/>
    <property type="match status" value="1"/>
</dbReference>
<dbReference type="AlphaFoldDB" id="A0A4Q0MG52"/>
<dbReference type="RefSeq" id="WP_128767715.1">
    <property type="nucleotide sequence ID" value="NZ_RXOC01000001.1"/>
</dbReference>
<reference evidence="4 5" key="1">
    <citation type="submission" date="2018-12" db="EMBL/GenBank/DDBJ databases">
        <title>The Draft Genome Sequence of the Soil Bacterium Pedobacter tournemirensis R1.</title>
        <authorList>
            <person name="He J."/>
        </authorList>
    </citation>
    <scope>NUCLEOTIDE SEQUENCE [LARGE SCALE GENOMIC DNA]</scope>
    <source>
        <strain evidence="4 5">R1</strain>
    </source>
</reference>
<dbReference type="Pfam" id="PF02469">
    <property type="entry name" value="Fasciclin"/>
    <property type="match status" value="1"/>
</dbReference>
<gene>
    <name evidence="4" type="ORF">EKH83_02075</name>
    <name evidence="3" type="ORF">F1649_08555</name>
</gene>
<protein>
    <submittedName>
        <fullName evidence="4">Fasciclin domain-containing protein</fullName>
    </submittedName>
</protein>
<dbReference type="PANTHER" id="PTHR10900">
    <property type="entry name" value="PERIOSTIN-RELATED"/>
    <property type="match status" value="1"/>
</dbReference>
<dbReference type="EMBL" id="RXOC01000001">
    <property type="protein sequence ID" value="RXF72531.1"/>
    <property type="molecule type" value="Genomic_DNA"/>
</dbReference>
<dbReference type="InterPro" id="IPR036378">
    <property type="entry name" value="FAS1_dom_sf"/>
</dbReference>
<evidence type="ECO:0000256" key="1">
    <source>
        <dbReference type="SAM" id="SignalP"/>
    </source>
</evidence>
<feature type="domain" description="FAS1" evidence="2">
    <location>
        <begin position="46"/>
        <end position="187"/>
    </location>
</feature>
<reference evidence="3 6" key="2">
    <citation type="submission" date="2019-09" db="EMBL/GenBank/DDBJ databases">
        <title>Pararcticibacter amylolyticus gen. nov., sp. nov., isolated from a rottenly hemp rope, and reclassification of Pedobacter tournemirensis as Pararcticibacter tournemirensis comb. nov.</title>
        <authorList>
            <person name="Cai Y."/>
        </authorList>
    </citation>
    <scope>NUCLEOTIDE SEQUENCE [LARGE SCALE GENOMIC DNA]</scope>
    <source>
        <strain evidence="3 6">TF5-37.2-LB10</strain>
    </source>
</reference>
<evidence type="ECO:0000259" key="2">
    <source>
        <dbReference type="PROSITE" id="PS50213"/>
    </source>
</evidence>